<proteinExistence type="predicted"/>
<evidence type="ECO:0000259" key="2">
    <source>
        <dbReference type="Pfam" id="PF20434"/>
    </source>
</evidence>
<dbReference type="RefSeq" id="WP_006588217.1">
    <property type="nucleotide sequence ID" value="NZ_CATOUV010000001.1"/>
</dbReference>
<evidence type="ECO:0000313" key="4">
    <source>
        <dbReference type="EMBL" id="MEL0565781.1"/>
    </source>
</evidence>
<dbReference type="InterPro" id="IPR050300">
    <property type="entry name" value="GDXG_lipolytic_enzyme"/>
</dbReference>
<protein>
    <submittedName>
        <fullName evidence="3">Alpha/beta hydrolase</fullName>
    </submittedName>
</protein>
<keyword evidence="1 3" id="KW-0378">Hydrolase</keyword>
<feature type="domain" description="BD-FAE-like" evidence="2">
    <location>
        <begin position="19"/>
        <end position="119"/>
    </location>
</feature>
<evidence type="ECO:0000313" key="3">
    <source>
        <dbReference type="EMBL" id="KAA9324003.1"/>
    </source>
</evidence>
<dbReference type="Gene3D" id="3.40.50.1820">
    <property type="entry name" value="alpha/beta hydrolase"/>
    <property type="match status" value="1"/>
</dbReference>
<evidence type="ECO:0000313" key="6">
    <source>
        <dbReference type="Proteomes" id="UP001385848"/>
    </source>
</evidence>
<comment type="caution">
    <text evidence="3">The sequence shown here is derived from an EMBL/GenBank/DDBJ whole genome shotgun (WGS) entry which is preliminary data.</text>
</comment>
<sequence>MVVIKQNVIYDSEHDLRTDIYFPNDTSSKTKILVFWHGGGFIRGTKDDCKNLGIKFANAGFMTLIPDYRLAPRNIFPAAHQDARNFIDWLLNSSYTDSDDQKNVVQIGASAGGTLALQLAGFYGFPTVTWSAPVDFYNWMKKHKKVLPSPDARTELGISDPDEIAASFYKYFTVTYIGSNNYEALQELDADSYDYHNLNQLMLINSSHELVELSGVFNFIHFLANSGHEIQLLTLPGSGHAMAYANDYIDESLDFLYQAIKRNK</sequence>
<dbReference type="EMBL" id="JBBVUL010000016">
    <property type="protein sequence ID" value="MEL0565781.1"/>
    <property type="molecule type" value="Genomic_DNA"/>
</dbReference>
<evidence type="ECO:0000256" key="1">
    <source>
        <dbReference type="ARBA" id="ARBA00022801"/>
    </source>
</evidence>
<reference evidence="3 5" key="1">
    <citation type="submission" date="2019-09" db="EMBL/GenBank/DDBJ databases">
        <title>Draft genome sequence assemblies of isolates from the urinary tract.</title>
        <authorList>
            <person name="Mores C.R."/>
            <person name="Putonti C."/>
            <person name="Wolfe A.J."/>
        </authorList>
    </citation>
    <scope>NUCLEOTIDE SEQUENCE [LARGE SCALE GENOMIC DNA]</scope>
    <source>
        <strain evidence="3 5">UMB246</strain>
    </source>
</reference>
<dbReference type="EMBL" id="VYWW01000004">
    <property type="protein sequence ID" value="KAA9324003.1"/>
    <property type="molecule type" value="Genomic_DNA"/>
</dbReference>
<keyword evidence="6" id="KW-1185">Reference proteome</keyword>
<dbReference type="KEGG" id="lje:BUE77_07435"/>
<accession>A0A5N1IEE6</accession>
<dbReference type="Proteomes" id="UP000327236">
    <property type="component" value="Unassembled WGS sequence"/>
</dbReference>
<evidence type="ECO:0000313" key="5">
    <source>
        <dbReference type="Proteomes" id="UP000327236"/>
    </source>
</evidence>
<name>A0A5N1IEE6_LACJE</name>
<dbReference type="Proteomes" id="UP001385848">
    <property type="component" value="Unassembled WGS sequence"/>
</dbReference>
<dbReference type="GO" id="GO:0016787">
    <property type="term" value="F:hydrolase activity"/>
    <property type="evidence" value="ECO:0007669"/>
    <property type="project" value="UniProtKB-KW"/>
</dbReference>
<dbReference type="AlphaFoldDB" id="A0A5N1IEE6"/>
<organism evidence="3 5">
    <name type="scientific">Lactobacillus jensenii</name>
    <dbReference type="NCBI Taxonomy" id="109790"/>
    <lineage>
        <taxon>Bacteria</taxon>
        <taxon>Bacillati</taxon>
        <taxon>Bacillota</taxon>
        <taxon>Bacilli</taxon>
        <taxon>Lactobacillales</taxon>
        <taxon>Lactobacillaceae</taxon>
        <taxon>Lactobacillus</taxon>
    </lineage>
</organism>
<dbReference type="GeneID" id="31743549"/>
<dbReference type="Pfam" id="PF20434">
    <property type="entry name" value="BD-FAE"/>
    <property type="match status" value="1"/>
</dbReference>
<dbReference type="InterPro" id="IPR029058">
    <property type="entry name" value="AB_hydrolase_fold"/>
</dbReference>
<dbReference type="PANTHER" id="PTHR48081">
    <property type="entry name" value="AB HYDROLASE SUPERFAMILY PROTEIN C4A8.06C"/>
    <property type="match status" value="1"/>
</dbReference>
<dbReference type="SUPFAM" id="SSF53474">
    <property type="entry name" value="alpha/beta-Hydrolases"/>
    <property type="match status" value="1"/>
</dbReference>
<reference evidence="4 6" key="2">
    <citation type="submission" date="2024-04" db="EMBL/GenBank/DDBJ databases">
        <title>Three lactobacilli isolated from voided urine samples from females with type 2 diabetes.</title>
        <authorList>
            <person name="Kula A."/>
            <person name="Stegman N."/>
            <person name="Putonti C."/>
        </authorList>
    </citation>
    <scope>NUCLEOTIDE SEQUENCE [LARGE SCALE GENOMIC DNA]</scope>
    <source>
        <strain evidence="4 6">1855</strain>
    </source>
</reference>
<dbReference type="OrthoDB" id="9815425at2"/>
<dbReference type="InterPro" id="IPR049492">
    <property type="entry name" value="BD-FAE-like_dom"/>
</dbReference>
<gene>
    <name evidence="4" type="ORF">AAC431_07640</name>
    <name evidence="3" type="ORF">F6H94_01260</name>
</gene>